<dbReference type="Proteomes" id="UP000826271">
    <property type="component" value="Unassembled WGS sequence"/>
</dbReference>
<organism evidence="3 4">
    <name type="scientific">Buddleja alternifolia</name>
    <dbReference type="NCBI Taxonomy" id="168488"/>
    <lineage>
        <taxon>Eukaryota</taxon>
        <taxon>Viridiplantae</taxon>
        <taxon>Streptophyta</taxon>
        <taxon>Embryophyta</taxon>
        <taxon>Tracheophyta</taxon>
        <taxon>Spermatophyta</taxon>
        <taxon>Magnoliopsida</taxon>
        <taxon>eudicotyledons</taxon>
        <taxon>Gunneridae</taxon>
        <taxon>Pentapetalae</taxon>
        <taxon>asterids</taxon>
        <taxon>lamiids</taxon>
        <taxon>Lamiales</taxon>
        <taxon>Scrophulariaceae</taxon>
        <taxon>Buddlejeae</taxon>
        <taxon>Buddleja</taxon>
    </lineage>
</organism>
<dbReference type="Pfam" id="PF16594">
    <property type="entry name" value="ATP-synt_Z"/>
    <property type="match status" value="1"/>
</dbReference>
<dbReference type="EMBL" id="WHWC01000001">
    <property type="protein sequence ID" value="KAG8391988.1"/>
    <property type="molecule type" value="Genomic_DNA"/>
</dbReference>
<proteinExistence type="predicted"/>
<sequence>MASYQDVKEEKYRRFQGMVKTWIGCLGSFTLSLLGGLILAWWELNYHPTNEQQWMVPVGLILFVTPLTVSLSLFISDFYLSSTHDYSPSEKPFHDPEKLDTTR</sequence>
<evidence type="ECO:0000313" key="4">
    <source>
        <dbReference type="Proteomes" id="UP000826271"/>
    </source>
</evidence>
<accession>A0AAV6YK79</accession>
<keyword evidence="2" id="KW-0472">Membrane</keyword>
<evidence type="ECO:0008006" key="5">
    <source>
        <dbReference type="Google" id="ProtNLM"/>
    </source>
</evidence>
<keyword evidence="2" id="KW-1133">Transmembrane helix</keyword>
<feature type="compositionally biased region" description="Basic and acidic residues" evidence="1">
    <location>
        <begin position="87"/>
        <end position="103"/>
    </location>
</feature>
<evidence type="ECO:0000256" key="1">
    <source>
        <dbReference type="SAM" id="MobiDB-lite"/>
    </source>
</evidence>
<gene>
    <name evidence="3" type="ORF">BUALT_Bualt01G0244900</name>
</gene>
<protein>
    <recommendedName>
        <fullName evidence="5">Transmembrane protein 230</fullName>
    </recommendedName>
</protein>
<feature type="region of interest" description="Disordered" evidence="1">
    <location>
        <begin position="82"/>
        <end position="103"/>
    </location>
</feature>
<feature type="transmembrane region" description="Helical" evidence="2">
    <location>
        <begin position="21"/>
        <end position="42"/>
    </location>
</feature>
<comment type="caution">
    <text evidence="3">The sequence shown here is derived from an EMBL/GenBank/DDBJ whole genome shotgun (WGS) entry which is preliminary data.</text>
</comment>
<name>A0AAV6YK79_9LAMI</name>
<keyword evidence="4" id="KW-1185">Reference proteome</keyword>
<feature type="transmembrane region" description="Helical" evidence="2">
    <location>
        <begin position="54"/>
        <end position="75"/>
    </location>
</feature>
<dbReference type="PANTHER" id="PTHR35165">
    <property type="entry name" value="OS08G0113900 PROTEIN"/>
    <property type="match status" value="1"/>
</dbReference>
<keyword evidence="2" id="KW-0812">Transmembrane</keyword>
<reference evidence="3" key="1">
    <citation type="submission" date="2019-10" db="EMBL/GenBank/DDBJ databases">
        <authorList>
            <person name="Zhang R."/>
            <person name="Pan Y."/>
            <person name="Wang J."/>
            <person name="Ma R."/>
            <person name="Yu S."/>
        </authorList>
    </citation>
    <scope>NUCLEOTIDE SEQUENCE</scope>
    <source>
        <strain evidence="3">LA-IB0</strain>
        <tissue evidence="3">Leaf</tissue>
    </source>
</reference>
<dbReference type="PANTHER" id="PTHR35165:SF1">
    <property type="entry name" value="OS04G0577375 PROTEIN"/>
    <property type="match status" value="1"/>
</dbReference>
<dbReference type="InterPro" id="IPR032238">
    <property type="entry name" value="ATP-synth_Z"/>
</dbReference>
<dbReference type="AlphaFoldDB" id="A0AAV6YK79"/>
<evidence type="ECO:0000313" key="3">
    <source>
        <dbReference type="EMBL" id="KAG8391988.1"/>
    </source>
</evidence>
<evidence type="ECO:0000256" key="2">
    <source>
        <dbReference type="SAM" id="Phobius"/>
    </source>
</evidence>